<keyword evidence="2" id="KW-1185">Reference proteome</keyword>
<evidence type="ECO:0000313" key="1">
    <source>
        <dbReference type="EMBL" id="KIN06063.1"/>
    </source>
</evidence>
<evidence type="ECO:0000313" key="2">
    <source>
        <dbReference type="Proteomes" id="UP000054321"/>
    </source>
</evidence>
<dbReference type="HOGENOM" id="CLU_2961396_0_0_1"/>
<accession>A0A0C3DVB7</accession>
<dbReference type="AlphaFoldDB" id="A0A0C3DVB7"/>
<name>A0A0C3DVB7_OIDMZ</name>
<dbReference type="EMBL" id="KN832871">
    <property type="protein sequence ID" value="KIN06063.1"/>
    <property type="molecule type" value="Genomic_DNA"/>
</dbReference>
<organism evidence="1 2">
    <name type="scientific">Oidiodendron maius (strain Zn)</name>
    <dbReference type="NCBI Taxonomy" id="913774"/>
    <lineage>
        <taxon>Eukaryota</taxon>
        <taxon>Fungi</taxon>
        <taxon>Dikarya</taxon>
        <taxon>Ascomycota</taxon>
        <taxon>Pezizomycotina</taxon>
        <taxon>Leotiomycetes</taxon>
        <taxon>Leotiomycetes incertae sedis</taxon>
        <taxon>Myxotrichaceae</taxon>
        <taxon>Oidiodendron</taxon>
    </lineage>
</organism>
<protein>
    <submittedName>
        <fullName evidence="1">Uncharacterized protein</fullName>
    </submittedName>
</protein>
<sequence length="59" mass="6473">MELSCCVVTIVRRGGALIATVRPYGTTPEQRTTIKIGTIRYTICLSREQALDTTAESIN</sequence>
<reference evidence="1 2" key="1">
    <citation type="submission" date="2014-04" db="EMBL/GenBank/DDBJ databases">
        <authorList>
            <consortium name="DOE Joint Genome Institute"/>
            <person name="Kuo A."/>
            <person name="Martino E."/>
            <person name="Perotto S."/>
            <person name="Kohler A."/>
            <person name="Nagy L.G."/>
            <person name="Floudas D."/>
            <person name="Copeland A."/>
            <person name="Barry K.W."/>
            <person name="Cichocki N."/>
            <person name="Veneault-Fourrey C."/>
            <person name="LaButti K."/>
            <person name="Lindquist E.A."/>
            <person name="Lipzen A."/>
            <person name="Lundell T."/>
            <person name="Morin E."/>
            <person name="Murat C."/>
            <person name="Sun H."/>
            <person name="Tunlid A."/>
            <person name="Henrissat B."/>
            <person name="Grigoriev I.V."/>
            <person name="Hibbett D.S."/>
            <person name="Martin F."/>
            <person name="Nordberg H.P."/>
            <person name="Cantor M.N."/>
            <person name="Hua S.X."/>
        </authorList>
    </citation>
    <scope>NUCLEOTIDE SEQUENCE [LARGE SCALE GENOMIC DNA]</scope>
    <source>
        <strain evidence="1 2">Zn</strain>
    </source>
</reference>
<dbReference type="InParanoid" id="A0A0C3DVB7"/>
<dbReference type="Proteomes" id="UP000054321">
    <property type="component" value="Unassembled WGS sequence"/>
</dbReference>
<reference evidence="2" key="2">
    <citation type="submission" date="2015-01" db="EMBL/GenBank/DDBJ databases">
        <title>Evolutionary Origins and Diversification of the Mycorrhizal Mutualists.</title>
        <authorList>
            <consortium name="DOE Joint Genome Institute"/>
            <consortium name="Mycorrhizal Genomics Consortium"/>
            <person name="Kohler A."/>
            <person name="Kuo A."/>
            <person name="Nagy L.G."/>
            <person name="Floudas D."/>
            <person name="Copeland A."/>
            <person name="Barry K.W."/>
            <person name="Cichocki N."/>
            <person name="Veneault-Fourrey C."/>
            <person name="LaButti K."/>
            <person name="Lindquist E.A."/>
            <person name="Lipzen A."/>
            <person name="Lundell T."/>
            <person name="Morin E."/>
            <person name="Murat C."/>
            <person name="Riley R."/>
            <person name="Ohm R."/>
            <person name="Sun H."/>
            <person name="Tunlid A."/>
            <person name="Henrissat B."/>
            <person name="Grigoriev I.V."/>
            <person name="Hibbett D.S."/>
            <person name="Martin F."/>
        </authorList>
    </citation>
    <scope>NUCLEOTIDE SEQUENCE [LARGE SCALE GENOMIC DNA]</scope>
    <source>
        <strain evidence="2">Zn</strain>
    </source>
</reference>
<proteinExistence type="predicted"/>
<gene>
    <name evidence="1" type="ORF">OIDMADRAFT_17140</name>
</gene>